<keyword evidence="1" id="KW-0677">Repeat</keyword>
<evidence type="ECO:0000256" key="1">
    <source>
        <dbReference type="ARBA" id="ARBA00022737"/>
    </source>
</evidence>
<organism evidence="4 5">
    <name type="scientific">Leucocoprinus leucothites</name>
    <dbReference type="NCBI Taxonomy" id="201217"/>
    <lineage>
        <taxon>Eukaryota</taxon>
        <taxon>Fungi</taxon>
        <taxon>Dikarya</taxon>
        <taxon>Basidiomycota</taxon>
        <taxon>Agaricomycotina</taxon>
        <taxon>Agaricomycetes</taxon>
        <taxon>Agaricomycetidae</taxon>
        <taxon>Agaricales</taxon>
        <taxon>Agaricineae</taxon>
        <taxon>Agaricaceae</taxon>
        <taxon>Leucocoprinus</taxon>
    </lineage>
</organism>
<dbReference type="PANTHER" id="PTHR10039:SF16">
    <property type="entry name" value="GPI INOSITOL-DEACYLASE"/>
    <property type="match status" value="1"/>
</dbReference>
<feature type="domain" description="NACHT" evidence="3">
    <location>
        <begin position="193"/>
        <end position="308"/>
    </location>
</feature>
<dbReference type="Proteomes" id="UP000559027">
    <property type="component" value="Unassembled WGS sequence"/>
</dbReference>
<sequence length="726" mass="82339">MFKDAHDFLLENSQFIHNEKPVYQIFNLHGASAEEKDDLLQALLADSDIWRRHNQEAKTVSSPKPRMNKAFAEGRRENIDTKLQYQGLRKVNIRDDTYVGEESDAYRSRDAEGRTKETEEGNPNSVTWTEFSAIDVNTESGLQALLNAAVPEAFHDSSARYPPPRCHHGTREQYIEMLTGFGSGTSARSEPEKILWLYGPAGVGKSAVAQSCAEALARSRNLGGSFFFSRLSRRNNPNALFPSISYQIATKAHLYGAVVDHQIRKDPTIVTKSIREQFQELFLKPIGRLQNLSTELRPFVVIIDGLDECDGHDATCDIIEIIAESARMRTTPLRWICLSRPEPHIVATFNMDDMPSLCRQVELPVSRKVDHEILLLLVDELTKVRKKFQLPESWPSEKDFQTLVDLCAGLFIYAATIIRFVNIRNALSPVDQLDAVLKLAHCIKPQPHSDHPLAELDAFYKLIMSCVPPKIFPVIQKILLVKSLNMLQWKEFVKISNVLGLSESQFRNATGSLSSVLDAKSLPVVSSQEIRFYHASFMDFLQDEERSGKFCIYSECLTGLRQELLERLNQVHTLSKDENPIPVQITWPDSPIGNEERLYRLLLRVFLCLFQSFRPLDPVTAASLQKFQFSMIPRLCNRGTFPGATFPAATFSPEKLIDQIPVSSRHKIAYLSYDPLVLWCRPRPVRVAYALGTGKNVAVCWQDRQDYWTIAPYPTFSGLWKSSAES</sequence>
<feature type="compositionally biased region" description="Basic and acidic residues" evidence="2">
    <location>
        <begin position="104"/>
        <end position="119"/>
    </location>
</feature>
<dbReference type="PROSITE" id="PS50837">
    <property type="entry name" value="NACHT"/>
    <property type="match status" value="1"/>
</dbReference>
<accession>A0A8H5LNR2</accession>
<evidence type="ECO:0000313" key="5">
    <source>
        <dbReference type="Proteomes" id="UP000559027"/>
    </source>
</evidence>
<dbReference type="SUPFAM" id="SSF52540">
    <property type="entry name" value="P-loop containing nucleoside triphosphate hydrolases"/>
    <property type="match status" value="1"/>
</dbReference>
<keyword evidence="5" id="KW-1185">Reference proteome</keyword>
<name>A0A8H5LNR2_9AGAR</name>
<dbReference type="InterPro" id="IPR027417">
    <property type="entry name" value="P-loop_NTPase"/>
</dbReference>
<dbReference type="AlphaFoldDB" id="A0A8H5LNR2"/>
<dbReference type="InterPro" id="IPR007111">
    <property type="entry name" value="NACHT_NTPase"/>
</dbReference>
<feature type="region of interest" description="Disordered" evidence="2">
    <location>
        <begin position="102"/>
        <end position="125"/>
    </location>
</feature>
<evidence type="ECO:0000256" key="2">
    <source>
        <dbReference type="SAM" id="MobiDB-lite"/>
    </source>
</evidence>
<dbReference type="Pfam" id="PF24883">
    <property type="entry name" value="NPHP3_N"/>
    <property type="match status" value="1"/>
</dbReference>
<dbReference type="EMBL" id="JAACJO010000001">
    <property type="protein sequence ID" value="KAF5363893.1"/>
    <property type="molecule type" value="Genomic_DNA"/>
</dbReference>
<protein>
    <recommendedName>
        <fullName evidence="3">NACHT domain-containing protein</fullName>
    </recommendedName>
</protein>
<dbReference type="OrthoDB" id="3038309at2759"/>
<dbReference type="PANTHER" id="PTHR10039">
    <property type="entry name" value="AMELOGENIN"/>
    <property type="match status" value="1"/>
</dbReference>
<evidence type="ECO:0000259" key="3">
    <source>
        <dbReference type="PROSITE" id="PS50837"/>
    </source>
</evidence>
<dbReference type="InterPro" id="IPR056884">
    <property type="entry name" value="NPHP3-like_N"/>
</dbReference>
<proteinExistence type="predicted"/>
<comment type="caution">
    <text evidence="4">The sequence shown here is derived from an EMBL/GenBank/DDBJ whole genome shotgun (WGS) entry which is preliminary data.</text>
</comment>
<reference evidence="4 5" key="1">
    <citation type="journal article" date="2020" name="ISME J.">
        <title>Uncovering the hidden diversity of litter-decomposition mechanisms in mushroom-forming fungi.</title>
        <authorList>
            <person name="Floudas D."/>
            <person name="Bentzer J."/>
            <person name="Ahren D."/>
            <person name="Johansson T."/>
            <person name="Persson P."/>
            <person name="Tunlid A."/>
        </authorList>
    </citation>
    <scope>NUCLEOTIDE SEQUENCE [LARGE SCALE GENOMIC DNA]</scope>
    <source>
        <strain evidence="4 5">CBS 146.42</strain>
    </source>
</reference>
<evidence type="ECO:0000313" key="4">
    <source>
        <dbReference type="EMBL" id="KAF5363893.1"/>
    </source>
</evidence>
<gene>
    <name evidence="4" type="ORF">D9756_000215</name>
</gene>
<dbReference type="Gene3D" id="3.40.50.300">
    <property type="entry name" value="P-loop containing nucleotide triphosphate hydrolases"/>
    <property type="match status" value="1"/>
</dbReference>